<proteinExistence type="predicted"/>
<dbReference type="SMART" id="SM00421">
    <property type="entry name" value="HTH_LUXR"/>
    <property type="match status" value="1"/>
</dbReference>
<evidence type="ECO:0000256" key="1">
    <source>
        <dbReference type="ARBA" id="ARBA00023015"/>
    </source>
</evidence>
<evidence type="ECO:0000256" key="3">
    <source>
        <dbReference type="ARBA" id="ARBA00023163"/>
    </source>
</evidence>
<dbReference type="PANTHER" id="PTHR44688:SF16">
    <property type="entry name" value="DNA-BINDING TRANSCRIPTIONAL ACTIVATOR DEVR_DOSR"/>
    <property type="match status" value="1"/>
</dbReference>
<dbReference type="PANTHER" id="PTHR44688">
    <property type="entry name" value="DNA-BINDING TRANSCRIPTIONAL ACTIVATOR DEVR_DOSR"/>
    <property type="match status" value="1"/>
</dbReference>
<dbReference type="Proteomes" id="UP000197097">
    <property type="component" value="Unassembled WGS sequence"/>
</dbReference>
<keyword evidence="1" id="KW-0805">Transcription regulation</keyword>
<dbReference type="Gene3D" id="1.10.10.10">
    <property type="entry name" value="Winged helix-like DNA-binding domain superfamily/Winged helix DNA-binding domain"/>
    <property type="match status" value="1"/>
</dbReference>
<dbReference type="SUPFAM" id="SSF46894">
    <property type="entry name" value="C-terminal effector domain of the bipartite response regulators"/>
    <property type="match status" value="1"/>
</dbReference>
<evidence type="ECO:0000313" key="7">
    <source>
        <dbReference type="Proteomes" id="UP000197097"/>
    </source>
</evidence>
<gene>
    <name evidence="6" type="ORF">CDQ91_20035</name>
</gene>
<dbReference type="InterPro" id="IPR036388">
    <property type="entry name" value="WH-like_DNA-bd_sf"/>
</dbReference>
<accession>A0A246JDH7</accession>
<dbReference type="PROSITE" id="PS00622">
    <property type="entry name" value="HTH_LUXR_1"/>
    <property type="match status" value="1"/>
</dbReference>
<comment type="caution">
    <text evidence="6">The sequence shown here is derived from an EMBL/GenBank/DDBJ whole genome shotgun (WGS) entry which is preliminary data.</text>
</comment>
<evidence type="ECO:0000256" key="2">
    <source>
        <dbReference type="ARBA" id="ARBA00023125"/>
    </source>
</evidence>
<dbReference type="PRINTS" id="PR00038">
    <property type="entry name" value="HTHLUXR"/>
</dbReference>
<keyword evidence="3" id="KW-0804">Transcription</keyword>
<evidence type="ECO:0000313" key="6">
    <source>
        <dbReference type="EMBL" id="OWQ90631.1"/>
    </source>
</evidence>
<dbReference type="GO" id="GO:0006355">
    <property type="term" value="P:regulation of DNA-templated transcription"/>
    <property type="evidence" value="ECO:0007669"/>
    <property type="project" value="InterPro"/>
</dbReference>
<dbReference type="Pfam" id="PF00196">
    <property type="entry name" value="GerE"/>
    <property type="match status" value="1"/>
</dbReference>
<dbReference type="CDD" id="cd06170">
    <property type="entry name" value="LuxR_C_like"/>
    <property type="match status" value="1"/>
</dbReference>
<name>A0A246JDH7_9SPHN</name>
<feature type="domain" description="HTH luxR-type" evidence="5">
    <location>
        <begin position="30"/>
        <end position="95"/>
    </location>
</feature>
<dbReference type="PROSITE" id="PS50043">
    <property type="entry name" value="HTH_LUXR_2"/>
    <property type="match status" value="1"/>
</dbReference>
<evidence type="ECO:0000256" key="4">
    <source>
        <dbReference type="SAM" id="MobiDB-lite"/>
    </source>
</evidence>
<sequence length="110" mass="11981">MHRMTTGRGEYPMASTRRSASAAAARQRGTVPPVDLLTHREMEVAAGLVRGLTNKQIGHELGISHRTVEIHRARLMRKLGAATLAGLLGIVLPQRDRIDALIAEQARARA</sequence>
<reference evidence="6 7" key="1">
    <citation type="journal article" date="2002" name="Int. J. Syst. Evol. Microbiol.">
        <title>Sphingopyxis witflariensis sp. nov., isolated from activated sludge.</title>
        <authorList>
            <person name="Kampfer P."/>
            <person name="Witzenberger R."/>
            <person name="Denner E.B."/>
            <person name="Busse H.J."/>
            <person name="Neef A."/>
        </authorList>
    </citation>
    <scope>NUCLEOTIDE SEQUENCE [LARGE SCALE GENOMIC DNA]</scope>
    <source>
        <strain evidence="6 7">DSM 14551</strain>
    </source>
</reference>
<dbReference type="InterPro" id="IPR000792">
    <property type="entry name" value="Tscrpt_reg_LuxR_C"/>
</dbReference>
<dbReference type="EMBL" id="NISJ01000019">
    <property type="protein sequence ID" value="OWQ90631.1"/>
    <property type="molecule type" value="Genomic_DNA"/>
</dbReference>
<protein>
    <recommendedName>
        <fullName evidence="5">HTH luxR-type domain-containing protein</fullName>
    </recommendedName>
</protein>
<evidence type="ECO:0000259" key="5">
    <source>
        <dbReference type="PROSITE" id="PS50043"/>
    </source>
</evidence>
<feature type="compositionally biased region" description="Low complexity" evidence="4">
    <location>
        <begin position="14"/>
        <end position="26"/>
    </location>
</feature>
<dbReference type="AlphaFoldDB" id="A0A246JDH7"/>
<dbReference type="GO" id="GO:0003677">
    <property type="term" value="F:DNA binding"/>
    <property type="evidence" value="ECO:0007669"/>
    <property type="project" value="UniProtKB-KW"/>
</dbReference>
<feature type="region of interest" description="Disordered" evidence="4">
    <location>
        <begin position="1"/>
        <end position="32"/>
    </location>
</feature>
<dbReference type="OrthoDB" id="9782655at2"/>
<organism evidence="6 7">
    <name type="scientific">Sphingopyxis witflariensis</name>
    <dbReference type="NCBI Taxonomy" id="173675"/>
    <lineage>
        <taxon>Bacteria</taxon>
        <taxon>Pseudomonadati</taxon>
        <taxon>Pseudomonadota</taxon>
        <taxon>Alphaproteobacteria</taxon>
        <taxon>Sphingomonadales</taxon>
        <taxon>Sphingomonadaceae</taxon>
        <taxon>Sphingopyxis</taxon>
    </lineage>
</organism>
<dbReference type="InterPro" id="IPR016032">
    <property type="entry name" value="Sig_transdc_resp-reg_C-effctor"/>
</dbReference>
<keyword evidence="7" id="KW-1185">Reference proteome</keyword>
<keyword evidence="2" id="KW-0238">DNA-binding</keyword>